<evidence type="ECO:0000256" key="3">
    <source>
        <dbReference type="ARBA" id="ARBA00022695"/>
    </source>
</evidence>
<sequence length="192" mass="21109">METAIYVILGIVILIALVILTNYIIVIIKATQNNKSNKKTLGNSTKIRIIYQIKEALEKLSKTKTGAIITIENKDNLDSLRTDGIILDANISSSILLSIFNKHSPLHDGGVIIRNNKIYYVATYYKITKKSIDNKYGARHRAGMGISEVCDASTLIVSEENGGITLAENGVLQPVPIENLQIVLGRILKDSD</sequence>
<dbReference type="RefSeq" id="WP_045434051.1">
    <property type="nucleotide sequence ID" value="NZ_AP014631.1"/>
</dbReference>
<reference evidence="9" key="1">
    <citation type="journal article" date="2014" name="Genome Announc.">
        <title>Complete Genome Sequence of Mycoplasma canadense Strain HAZ 360_1 from Bovine Mastitic Milk in Japan.</title>
        <authorList>
            <person name="Hata E."/>
        </authorList>
    </citation>
    <scope>NUCLEOTIDE SEQUENCE [LARGE SCALE GENOMIC DNA]</scope>
    <source>
        <strain evidence="9">HAZ360_1</strain>
    </source>
</reference>
<dbReference type="GO" id="GO:0106408">
    <property type="term" value="F:diadenylate cyclase activity"/>
    <property type="evidence" value="ECO:0007669"/>
    <property type="project" value="UniProtKB-EC"/>
</dbReference>
<evidence type="ECO:0000313" key="8">
    <source>
        <dbReference type="EMBL" id="BAP39692.1"/>
    </source>
</evidence>
<dbReference type="KEGG" id="mcan:MCAN360_0605"/>
<dbReference type="Proteomes" id="UP000031641">
    <property type="component" value="Chromosome"/>
</dbReference>
<comment type="catalytic activity">
    <reaction evidence="1">
        <text>2 ATP = 3',3'-c-di-AMP + 2 diphosphate</text>
        <dbReference type="Rhea" id="RHEA:35655"/>
        <dbReference type="ChEBI" id="CHEBI:30616"/>
        <dbReference type="ChEBI" id="CHEBI:33019"/>
        <dbReference type="ChEBI" id="CHEBI:71500"/>
        <dbReference type="EC" id="2.7.7.85"/>
    </reaction>
</comment>
<dbReference type="InterPro" id="IPR014046">
    <property type="entry name" value="C-di-AMP_synthase"/>
</dbReference>
<dbReference type="PANTHER" id="PTHR34185">
    <property type="entry name" value="DIADENYLATE CYCLASE"/>
    <property type="match status" value="1"/>
</dbReference>
<evidence type="ECO:0000256" key="5">
    <source>
        <dbReference type="ARBA" id="ARBA00022840"/>
    </source>
</evidence>
<evidence type="ECO:0000313" key="9">
    <source>
        <dbReference type="Proteomes" id="UP000031641"/>
    </source>
</evidence>
<dbReference type="Gene3D" id="3.40.1700.10">
    <property type="entry name" value="DNA integrity scanning protein, DisA, N-terminal domain"/>
    <property type="match status" value="1"/>
</dbReference>
<keyword evidence="6" id="KW-0812">Transmembrane</keyword>
<dbReference type="AlphaFoldDB" id="A0A077L6R7"/>
<dbReference type="PROSITE" id="PS51794">
    <property type="entry name" value="DAC"/>
    <property type="match status" value="1"/>
</dbReference>
<keyword evidence="3" id="KW-0548">Nucleotidyltransferase</keyword>
<keyword evidence="4" id="KW-0547">Nucleotide-binding</keyword>
<evidence type="ECO:0000256" key="4">
    <source>
        <dbReference type="ARBA" id="ARBA00022741"/>
    </source>
</evidence>
<evidence type="ECO:0000256" key="1">
    <source>
        <dbReference type="ARBA" id="ARBA00000877"/>
    </source>
</evidence>
<dbReference type="InterPro" id="IPR003390">
    <property type="entry name" value="DNA_integrity_scan_DisA_N"/>
</dbReference>
<keyword evidence="5" id="KW-0067">ATP-binding</keyword>
<dbReference type="EMBL" id="AP014631">
    <property type="protein sequence ID" value="BAP39692.1"/>
    <property type="molecule type" value="Genomic_DNA"/>
</dbReference>
<dbReference type="GO" id="GO:0004016">
    <property type="term" value="F:adenylate cyclase activity"/>
    <property type="evidence" value="ECO:0007669"/>
    <property type="project" value="InterPro"/>
</dbReference>
<dbReference type="InterPro" id="IPR036888">
    <property type="entry name" value="DNA_integrity_DisA_N_sf"/>
</dbReference>
<dbReference type="STRING" id="29554.MCAN360_0605"/>
<feature type="domain" description="DAC" evidence="7">
    <location>
        <begin position="31"/>
        <end position="179"/>
    </location>
</feature>
<keyword evidence="2" id="KW-0808">Transferase</keyword>
<evidence type="ECO:0000256" key="6">
    <source>
        <dbReference type="SAM" id="Phobius"/>
    </source>
</evidence>
<organism evidence="8 9">
    <name type="scientific">Metamycoplasma canadense</name>
    <dbReference type="NCBI Taxonomy" id="29554"/>
    <lineage>
        <taxon>Bacteria</taxon>
        <taxon>Bacillati</taxon>
        <taxon>Mycoplasmatota</taxon>
        <taxon>Mycoplasmoidales</taxon>
        <taxon>Metamycoplasmataceae</taxon>
        <taxon>Metamycoplasma</taxon>
    </lineage>
</organism>
<evidence type="ECO:0000259" key="7">
    <source>
        <dbReference type="PROSITE" id="PS51794"/>
    </source>
</evidence>
<keyword evidence="9" id="KW-1185">Reference proteome</keyword>
<evidence type="ECO:0000256" key="2">
    <source>
        <dbReference type="ARBA" id="ARBA00022679"/>
    </source>
</evidence>
<proteinExistence type="predicted"/>
<dbReference type="HOGENOM" id="CLU_038561_2_0_14"/>
<dbReference type="GO" id="GO:0006171">
    <property type="term" value="P:cAMP biosynthetic process"/>
    <property type="evidence" value="ECO:0007669"/>
    <property type="project" value="InterPro"/>
</dbReference>
<feature type="transmembrane region" description="Helical" evidence="6">
    <location>
        <begin position="6"/>
        <end position="28"/>
    </location>
</feature>
<accession>A0A077L6R7</accession>
<dbReference type="InterPro" id="IPR050338">
    <property type="entry name" value="DisA"/>
</dbReference>
<keyword evidence="6" id="KW-0472">Membrane</keyword>
<name>A0A077L6R7_9BACT</name>
<keyword evidence="6" id="KW-1133">Transmembrane helix</keyword>
<dbReference type="SUPFAM" id="SSF143597">
    <property type="entry name" value="YojJ-like"/>
    <property type="match status" value="1"/>
</dbReference>
<dbReference type="PIRSF" id="PIRSF004793">
    <property type="entry name" value="UCP004793"/>
    <property type="match status" value="1"/>
</dbReference>
<dbReference type="Pfam" id="PF02457">
    <property type="entry name" value="DAC"/>
    <property type="match status" value="1"/>
</dbReference>
<protein>
    <recommendedName>
        <fullName evidence="7">DAC domain-containing protein</fullName>
    </recommendedName>
</protein>
<dbReference type="OrthoDB" id="9807385at2"/>
<gene>
    <name evidence="8" type="ORF">MCAN360_0605</name>
</gene>
<dbReference type="GO" id="GO:0005524">
    <property type="term" value="F:ATP binding"/>
    <property type="evidence" value="ECO:0007669"/>
    <property type="project" value="UniProtKB-KW"/>
</dbReference>
<dbReference type="PANTHER" id="PTHR34185:SF1">
    <property type="entry name" value="DIADENYLATE CYCLASE"/>
    <property type="match status" value="1"/>
</dbReference>